<keyword evidence="5" id="KW-0227">DNA damage</keyword>
<dbReference type="GO" id="GO:0035312">
    <property type="term" value="F:5'-3' DNA exonuclease activity"/>
    <property type="evidence" value="ECO:0007669"/>
    <property type="project" value="TreeGrafter"/>
</dbReference>
<keyword evidence="9" id="KW-0234">DNA repair</keyword>
<dbReference type="PANTHER" id="PTHR23240">
    <property type="entry name" value="DNA CROSS-LINK REPAIR PROTEIN PSO2/SNM1-RELATED"/>
    <property type="match status" value="1"/>
</dbReference>
<evidence type="ECO:0000256" key="3">
    <source>
        <dbReference type="ARBA" id="ARBA00022722"/>
    </source>
</evidence>
<evidence type="ECO:0000256" key="7">
    <source>
        <dbReference type="ARBA" id="ARBA00022839"/>
    </source>
</evidence>
<keyword evidence="6" id="KW-0378">Hydrolase</keyword>
<evidence type="ECO:0000256" key="11">
    <source>
        <dbReference type="ARBA" id="ARBA00039759"/>
    </source>
</evidence>
<dbReference type="SMART" id="SM00849">
    <property type="entry name" value="Lactamase_B"/>
    <property type="match status" value="1"/>
</dbReference>
<evidence type="ECO:0000256" key="10">
    <source>
        <dbReference type="ARBA" id="ARBA00023242"/>
    </source>
</evidence>
<accession>A0A8D8JTF4</accession>
<keyword evidence="10" id="KW-0539">Nucleus</keyword>
<feature type="domain" description="Metallo-beta-lactamase" evidence="13">
    <location>
        <begin position="5"/>
        <end position="165"/>
    </location>
</feature>
<evidence type="ECO:0000256" key="9">
    <source>
        <dbReference type="ARBA" id="ARBA00023204"/>
    </source>
</evidence>
<dbReference type="EMBL" id="HBUE01055363">
    <property type="protein sequence ID" value="CAG6466239.1"/>
    <property type="molecule type" value="Transcribed_RNA"/>
</dbReference>
<dbReference type="GO" id="GO:0036297">
    <property type="term" value="P:interstrand cross-link repair"/>
    <property type="evidence" value="ECO:0007669"/>
    <property type="project" value="TreeGrafter"/>
</dbReference>
<evidence type="ECO:0000256" key="4">
    <source>
        <dbReference type="ARBA" id="ARBA00022759"/>
    </source>
</evidence>
<dbReference type="GO" id="GO:0005634">
    <property type="term" value="C:nucleus"/>
    <property type="evidence" value="ECO:0007669"/>
    <property type="project" value="UniProtKB-SubCell"/>
</dbReference>
<dbReference type="EMBL" id="HBUE01187644">
    <property type="protein sequence ID" value="CAG6523470.1"/>
    <property type="molecule type" value="Transcribed_RNA"/>
</dbReference>
<dbReference type="Gene3D" id="3.60.15.10">
    <property type="entry name" value="Ribonuclease Z/Hydroxyacylglutathione hydrolase-like"/>
    <property type="match status" value="1"/>
</dbReference>
<dbReference type="EMBL" id="HBUE01293432">
    <property type="protein sequence ID" value="CAG6575142.1"/>
    <property type="molecule type" value="Transcribed_RNA"/>
</dbReference>
<sequence length="397" mass="45965">MSTFNGFISEIPGISVDRFIETNRIKSTVFFLSHCHTDHMQGLQDPEPLPGPIYTSSISAVFLKHRYPQLADCIRTLDLGTTPIDMPTGSNPTHLTVTTLPAGHCPGSVMFLFETERDRKILYTGDFRLSPKDLRSLLPLQSITLHVLYLDTTFFNRTYTYFPSQSESLAKIVQLTKEWLDRDPRNVISFKLPALYGSEFLFIELARQLQQRIHVNDQEAKQYRYLASLDDAITSADGSRIHACLRTSNANYRKLPCQPELDTKFVRVLRPSALRWRNLKQGESYCWRLRKNEEEFGICYSNHASCGELEDFLRYLKPEEVRFNVVPKEEAAVEMTKLVEEICPREEDDREELVDREEFSFAGIQYRKCPEKIRHAFSDEDSEEETVICQLPKRARS</sequence>
<dbReference type="GO" id="GO:0003684">
    <property type="term" value="F:damaged DNA binding"/>
    <property type="evidence" value="ECO:0007669"/>
    <property type="project" value="TreeGrafter"/>
</dbReference>
<keyword evidence="8" id="KW-0233">DNA recombination</keyword>
<evidence type="ECO:0000313" key="14">
    <source>
        <dbReference type="EMBL" id="CAG6575142.1"/>
    </source>
</evidence>
<dbReference type="GO" id="GO:0006310">
    <property type="term" value="P:DNA recombination"/>
    <property type="evidence" value="ECO:0007669"/>
    <property type="project" value="UniProtKB-KW"/>
</dbReference>
<dbReference type="GO" id="GO:0031123">
    <property type="term" value="P:RNA 3'-end processing"/>
    <property type="evidence" value="ECO:0007669"/>
    <property type="project" value="UniProtKB-ARBA"/>
</dbReference>
<dbReference type="PANTHER" id="PTHR23240:SF8">
    <property type="entry name" value="PROTEIN ARTEMIS"/>
    <property type="match status" value="1"/>
</dbReference>
<evidence type="ECO:0000256" key="8">
    <source>
        <dbReference type="ARBA" id="ARBA00023172"/>
    </source>
</evidence>
<dbReference type="AlphaFoldDB" id="A0A8D8JTF4"/>
<dbReference type="SUPFAM" id="SSF56281">
    <property type="entry name" value="Metallo-hydrolase/oxidoreductase"/>
    <property type="match status" value="1"/>
</dbReference>
<evidence type="ECO:0000256" key="5">
    <source>
        <dbReference type="ARBA" id="ARBA00022763"/>
    </source>
</evidence>
<evidence type="ECO:0000256" key="12">
    <source>
        <dbReference type="ARBA" id="ARBA00042677"/>
    </source>
</evidence>
<dbReference type="Gene3D" id="3.40.50.12650">
    <property type="match status" value="1"/>
</dbReference>
<dbReference type="InterPro" id="IPR001279">
    <property type="entry name" value="Metallo-B-lactamas"/>
</dbReference>
<evidence type="ECO:0000256" key="1">
    <source>
        <dbReference type="ARBA" id="ARBA00004123"/>
    </source>
</evidence>
<organism evidence="14">
    <name type="scientific">Culex pipiens</name>
    <name type="common">House mosquito</name>
    <dbReference type="NCBI Taxonomy" id="7175"/>
    <lineage>
        <taxon>Eukaryota</taxon>
        <taxon>Metazoa</taxon>
        <taxon>Ecdysozoa</taxon>
        <taxon>Arthropoda</taxon>
        <taxon>Hexapoda</taxon>
        <taxon>Insecta</taxon>
        <taxon>Pterygota</taxon>
        <taxon>Neoptera</taxon>
        <taxon>Endopterygota</taxon>
        <taxon>Diptera</taxon>
        <taxon>Nematocera</taxon>
        <taxon>Culicoidea</taxon>
        <taxon>Culicidae</taxon>
        <taxon>Culicinae</taxon>
        <taxon>Culicini</taxon>
        <taxon>Culex</taxon>
        <taxon>Culex</taxon>
    </lineage>
</organism>
<name>A0A8D8JTF4_CULPI</name>
<dbReference type="InterPro" id="IPR011084">
    <property type="entry name" value="DRMBL"/>
</dbReference>
<evidence type="ECO:0000256" key="6">
    <source>
        <dbReference type="ARBA" id="ARBA00022801"/>
    </source>
</evidence>
<keyword evidence="4" id="KW-0255">Endonuclease</keyword>
<dbReference type="GO" id="GO:0006303">
    <property type="term" value="P:double-strand break repair via nonhomologous end joining"/>
    <property type="evidence" value="ECO:0007669"/>
    <property type="project" value="TreeGrafter"/>
</dbReference>
<evidence type="ECO:0000256" key="2">
    <source>
        <dbReference type="ARBA" id="ARBA00010304"/>
    </source>
</evidence>
<comment type="similarity">
    <text evidence="2">Belongs to the DNA repair metallo-beta-lactamase (DRMBL) family.</text>
</comment>
<dbReference type="GO" id="GO:0004519">
    <property type="term" value="F:endonuclease activity"/>
    <property type="evidence" value="ECO:0007669"/>
    <property type="project" value="UniProtKB-KW"/>
</dbReference>
<keyword evidence="7" id="KW-0269">Exonuclease</keyword>
<dbReference type="GO" id="GO:0000723">
    <property type="term" value="P:telomere maintenance"/>
    <property type="evidence" value="ECO:0007669"/>
    <property type="project" value="TreeGrafter"/>
</dbReference>
<keyword evidence="3" id="KW-0540">Nuclease</keyword>
<comment type="subcellular location">
    <subcellularLocation>
        <location evidence="1">Nucleus</location>
    </subcellularLocation>
</comment>
<dbReference type="InterPro" id="IPR036866">
    <property type="entry name" value="RibonucZ/Hydroxyglut_hydro"/>
</dbReference>
<evidence type="ECO:0000259" key="13">
    <source>
        <dbReference type="SMART" id="SM00849"/>
    </source>
</evidence>
<reference evidence="14" key="1">
    <citation type="submission" date="2021-05" db="EMBL/GenBank/DDBJ databases">
        <authorList>
            <person name="Alioto T."/>
            <person name="Alioto T."/>
            <person name="Gomez Garrido J."/>
        </authorList>
    </citation>
    <scope>NUCLEOTIDE SEQUENCE</scope>
</reference>
<dbReference type="Pfam" id="PF07522">
    <property type="entry name" value="DRMBL"/>
    <property type="match status" value="1"/>
</dbReference>
<protein>
    <recommendedName>
        <fullName evidence="11">Protein artemis</fullName>
    </recommendedName>
    <alternativeName>
        <fullName evidence="12">DNA cross-link repair 1C protein</fullName>
    </alternativeName>
</protein>
<proteinExistence type="inferred from homology"/>